<dbReference type="GO" id="GO:0032259">
    <property type="term" value="P:methylation"/>
    <property type="evidence" value="ECO:0007669"/>
    <property type="project" value="UniProtKB-KW"/>
</dbReference>
<dbReference type="Proteomes" id="UP001370348">
    <property type="component" value="Chromosome"/>
</dbReference>
<dbReference type="InterPro" id="IPR029063">
    <property type="entry name" value="SAM-dependent_MTases_sf"/>
</dbReference>
<gene>
    <name evidence="3" type="ORF">LZC94_28100</name>
</gene>
<evidence type="ECO:0000259" key="2">
    <source>
        <dbReference type="Pfam" id="PF08241"/>
    </source>
</evidence>
<keyword evidence="4" id="KW-1185">Reference proteome</keyword>
<evidence type="ECO:0000313" key="3">
    <source>
        <dbReference type="EMBL" id="WXB11709.1"/>
    </source>
</evidence>
<evidence type="ECO:0000256" key="1">
    <source>
        <dbReference type="ARBA" id="ARBA00022679"/>
    </source>
</evidence>
<reference evidence="3 4" key="1">
    <citation type="submission" date="2021-12" db="EMBL/GenBank/DDBJ databases">
        <title>Discovery of the Pendulisporaceae a myxobacterial family with distinct sporulation behavior and unique specialized metabolism.</title>
        <authorList>
            <person name="Garcia R."/>
            <person name="Popoff A."/>
            <person name="Bader C.D."/>
            <person name="Loehr J."/>
            <person name="Walesch S."/>
            <person name="Walt C."/>
            <person name="Boldt J."/>
            <person name="Bunk B."/>
            <person name="Haeckl F.J.F.P.J."/>
            <person name="Gunesch A.P."/>
            <person name="Birkelbach J."/>
            <person name="Nuebel U."/>
            <person name="Pietschmann T."/>
            <person name="Bach T."/>
            <person name="Mueller R."/>
        </authorList>
    </citation>
    <scope>NUCLEOTIDE SEQUENCE [LARGE SCALE GENOMIC DNA]</scope>
    <source>
        <strain evidence="3 4">MSr11954</strain>
    </source>
</reference>
<organism evidence="3 4">
    <name type="scientific">Pendulispora albinea</name>
    <dbReference type="NCBI Taxonomy" id="2741071"/>
    <lineage>
        <taxon>Bacteria</taxon>
        <taxon>Pseudomonadati</taxon>
        <taxon>Myxococcota</taxon>
        <taxon>Myxococcia</taxon>
        <taxon>Myxococcales</taxon>
        <taxon>Sorangiineae</taxon>
        <taxon>Pendulisporaceae</taxon>
        <taxon>Pendulispora</taxon>
    </lineage>
</organism>
<name>A0ABZ2LLA5_9BACT</name>
<dbReference type="RefSeq" id="WP_394821331.1">
    <property type="nucleotide sequence ID" value="NZ_CP089984.1"/>
</dbReference>
<dbReference type="PANTHER" id="PTHR44068">
    <property type="entry name" value="ZGC:194242"/>
    <property type="match status" value="1"/>
</dbReference>
<proteinExistence type="predicted"/>
<dbReference type="PANTHER" id="PTHR44068:SF11">
    <property type="entry name" value="GERANYL DIPHOSPHATE 2-C-METHYLTRANSFERASE"/>
    <property type="match status" value="1"/>
</dbReference>
<dbReference type="Pfam" id="PF08241">
    <property type="entry name" value="Methyltransf_11"/>
    <property type="match status" value="1"/>
</dbReference>
<dbReference type="InterPro" id="IPR050447">
    <property type="entry name" value="Erg6_SMT_methyltransf"/>
</dbReference>
<dbReference type="InterPro" id="IPR013216">
    <property type="entry name" value="Methyltransf_11"/>
</dbReference>
<feature type="domain" description="Methyltransferase type 11" evidence="2">
    <location>
        <begin position="203"/>
        <end position="296"/>
    </location>
</feature>
<sequence>MHDAIANGAIERTDVAAAQRRSCLKWLGRTSDICDRVALSARERSKVEFMLHHLLQTVVAAGPYTLEDVPSHVIESWLSPCLGLSEHDRRLRLLEGLITLRDEPVRNPALRQKRQGGSHSWRALRDWLRWRWYHEEVAGRTHAFFEDLTQKDILDEEIALTPFYQALYQHTSGGHHVVFDDSDDEILALVQQLGITAPAPRVLDVGCGYGRLLKRFAQSSPGATLTGTSIFEFSSEQRTELAKHQITALYCAAERIEVPDCSQDIVLSTEVIEHLRRPAVLVREIHRVLRPGGIFCVSAPMKGASIYCPNPLTYAAVAAAPLVPKVLPRFHNLYAPLTPLRLVHYGMAVDEYRDLFREVFPDAQVKTTRFTALRKFRLEQMAPRLPLVRWMGGLGVAFGRKS</sequence>
<dbReference type="Gene3D" id="3.40.50.150">
    <property type="entry name" value="Vaccinia Virus protein VP39"/>
    <property type="match status" value="1"/>
</dbReference>
<keyword evidence="3" id="KW-0489">Methyltransferase</keyword>
<protein>
    <submittedName>
        <fullName evidence="3">Methyltransferase domain-containing protein</fullName>
    </submittedName>
</protein>
<evidence type="ECO:0000313" key="4">
    <source>
        <dbReference type="Proteomes" id="UP001370348"/>
    </source>
</evidence>
<dbReference type="CDD" id="cd02440">
    <property type="entry name" value="AdoMet_MTases"/>
    <property type="match status" value="1"/>
</dbReference>
<keyword evidence="1" id="KW-0808">Transferase</keyword>
<accession>A0ABZ2LLA5</accession>
<dbReference type="EMBL" id="CP089984">
    <property type="protein sequence ID" value="WXB11709.1"/>
    <property type="molecule type" value="Genomic_DNA"/>
</dbReference>
<dbReference type="SUPFAM" id="SSF53335">
    <property type="entry name" value="S-adenosyl-L-methionine-dependent methyltransferases"/>
    <property type="match status" value="1"/>
</dbReference>
<dbReference type="GO" id="GO:0008168">
    <property type="term" value="F:methyltransferase activity"/>
    <property type="evidence" value="ECO:0007669"/>
    <property type="project" value="UniProtKB-KW"/>
</dbReference>